<name>A0A2K6AZD5_MACNE</name>
<dbReference type="AlphaFoldDB" id="A0A2K6AZD5"/>
<sequence length="76" mass="8288">MWHLGIHTPLGRVRLWPSGAGGLLRNASRAWHVSSGVDVFITSSTVLTLFSLPISSNPQLSPLLCIFFTVQLAVRC</sequence>
<evidence type="ECO:0000313" key="2">
    <source>
        <dbReference type="Proteomes" id="UP000233120"/>
    </source>
</evidence>
<proteinExistence type="predicted"/>
<dbReference type="GeneTree" id="ENSGT01030000236180"/>
<organism evidence="1 2">
    <name type="scientific">Macaca nemestrina</name>
    <name type="common">Pig-tailed macaque</name>
    <dbReference type="NCBI Taxonomy" id="9545"/>
    <lineage>
        <taxon>Eukaryota</taxon>
        <taxon>Metazoa</taxon>
        <taxon>Chordata</taxon>
        <taxon>Craniata</taxon>
        <taxon>Vertebrata</taxon>
        <taxon>Euteleostomi</taxon>
        <taxon>Mammalia</taxon>
        <taxon>Eutheria</taxon>
        <taxon>Euarchontoglires</taxon>
        <taxon>Primates</taxon>
        <taxon>Haplorrhini</taxon>
        <taxon>Catarrhini</taxon>
        <taxon>Cercopithecidae</taxon>
        <taxon>Cercopithecinae</taxon>
        <taxon>Macaca</taxon>
    </lineage>
</organism>
<dbReference type="Ensembl" id="ENSMNET00000022756.1">
    <property type="protein sequence ID" value="ENSMNEP00000004512.1"/>
    <property type="gene ID" value="ENSMNEG00000020821.1"/>
</dbReference>
<dbReference type="Bgee" id="ENSMNEG00000020821">
    <property type="expression patterns" value="Expressed in adult mammalian kidney and 12 other cell types or tissues"/>
</dbReference>
<dbReference type="Proteomes" id="UP000233120">
    <property type="component" value="Unassembled WGS sequence"/>
</dbReference>
<reference evidence="1" key="1">
    <citation type="submission" date="2025-08" db="UniProtKB">
        <authorList>
            <consortium name="Ensembl"/>
        </authorList>
    </citation>
    <scope>IDENTIFICATION</scope>
</reference>
<protein>
    <submittedName>
        <fullName evidence="1">Uncharacterized protein</fullName>
    </submittedName>
</protein>
<dbReference type="OMA" id="RAWHMSS"/>
<accession>A0A2K6AZD5</accession>
<keyword evidence="2" id="KW-1185">Reference proteome</keyword>
<reference evidence="1" key="2">
    <citation type="submission" date="2025-09" db="UniProtKB">
        <authorList>
            <consortium name="Ensembl"/>
        </authorList>
    </citation>
    <scope>IDENTIFICATION</scope>
</reference>
<evidence type="ECO:0000313" key="1">
    <source>
        <dbReference type="Ensembl" id="ENSMNEP00000004512.1"/>
    </source>
</evidence>